<organism evidence="1">
    <name type="scientific">Chromera velia CCMP2878</name>
    <dbReference type="NCBI Taxonomy" id="1169474"/>
    <lineage>
        <taxon>Eukaryota</taxon>
        <taxon>Sar</taxon>
        <taxon>Alveolata</taxon>
        <taxon>Colpodellida</taxon>
        <taxon>Chromeraceae</taxon>
        <taxon>Chromera</taxon>
    </lineage>
</organism>
<accession>A0A0G4FAJ1</accession>
<gene>
    <name evidence="1" type="ORF">Cvel_16047</name>
</gene>
<dbReference type="AlphaFoldDB" id="A0A0G4FAJ1"/>
<protein>
    <submittedName>
        <fullName evidence="1">Uncharacterized protein</fullName>
    </submittedName>
</protein>
<dbReference type="EMBL" id="CDMZ01000242">
    <property type="protein sequence ID" value="CEM09942.1"/>
    <property type="molecule type" value="Genomic_DNA"/>
</dbReference>
<feature type="non-terminal residue" evidence="1">
    <location>
        <position position="1"/>
    </location>
</feature>
<name>A0A0G4FAJ1_9ALVE</name>
<proteinExistence type="predicted"/>
<reference evidence="1" key="1">
    <citation type="submission" date="2014-11" db="EMBL/GenBank/DDBJ databases">
        <authorList>
            <person name="Otto D Thomas"/>
            <person name="Naeem Raeece"/>
        </authorList>
    </citation>
    <scope>NUCLEOTIDE SEQUENCE</scope>
</reference>
<sequence>VKNRCSIWSYQGGPVKNRPLFNGEIEEKGGERYAYEKPDSD</sequence>
<evidence type="ECO:0000313" key="1">
    <source>
        <dbReference type="EMBL" id="CEM09942.1"/>
    </source>
</evidence>
<dbReference type="VEuPathDB" id="CryptoDB:Cvel_16047"/>